<evidence type="ECO:0000313" key="16">
    <source>
        <dbReference type="Proteomes" id="UP001233999"/>
    </source>
</evidence>
<feature type="transmembrane region" description="Helical" evidence="14">
    <location>
        <begin position="297"/>
        <end position="321"/>
    </location>
</feature>
<comment type="subcellular location">
    <subcellularLocation>
        <location evidence="3">Cytoplasm</location>
    </subcellularLocation>
    <subcellularLocation>
        <location evidence="2">Endosome membrane</location>
        <topology evidence="2">Peripheral membrane protein</topology>
    </subcellularLocation>
    <subcellularLocation>
        <location evidence="1">Membrane</location>
        <topology evidence="1">Multi-pass membrane protein</topology>
    </subcellularLocation>
</comment>
<keyword evidence="9" id="KW-0967">Endosome</keyword>
<dbReference type="InterPro" id="IPR019325">
    <property type="entry name" value="NEDD4/Bsd2"/>
</dbReference>
<keyword evidence="8 14" id="KW-0812">Transmembrane</keyword>
<dbReference type="GO" id="GO:0043328">
    <property type="term" value="P:protein transport to vacuole involved in ubiquitin-dependent protein catabolic process via the multivesicular body sorting pathway"/>
    <property type="evidence" value="ECO:0007669"/>
    <property type="project" value="TreeGrafter"/>
</dbReference>
<evidence type="ECO:0000256" key="5">
    <source>
        <dbReference type="ARBA" id="ARBA00017052"/>
    </source>
</evidence>
<dbReference type="GO" id="GO:0030001">
    <property type="term" value="P:metal ion transport"/>
    <property type="evidence" value="ECO:0007669"/>
    <property type="project" value="InterPro"/>
</dbReference>
<reference evidence="15" key="1">
    <citation type="journal article" date="2023" name="IScience">
        <title>Live-bearing cockroach genome reveals convergent evolutionary mechanisms linked to viviparity in insects and beyond.</title>
        <authorList>
            <person name="Fouks B."/>
            <person name="Harrison M.C."/>
            <person name="Mikhailova A.A."/>
            <person name="Marchal E."/>
            <person name="English S."/>
            <person name="Carruthers M."/>
            <person name="Jennings E.C."/>
            <person name="Chiamaka E.L."/>
            <person name="Frigard R.A."/>
            <person name="Pippel M."/>
            <person name="Attardo G.M."/>
            <person name="Benoit J.B."/>
            <person name="Bornberg-Bauer E."/>
            <person name="Tobe S.S."/>
        </authorList>
    </citation>
    <scope>NUCLEOTIDE SEQUENCE</scope>
    <source>
        <strain evidence="15">Stay&amp;Tobe</strain>
    </source>
</reference>
<evidence type="ECO:0000256" key="8">
    <source>
        <dbReference type="ARBA" id="ARBA00022692"/>
    </source>
</evidence>
<evidence type="ECO:0000256" key="12">
    <source>
        <dbReference type="ARBA" id="ARBA00023136"/>
    </source>
</evidence>
<evidence type="ECO:0000256" key="13">
    <source>
        <dbReference type="ARBA" id="ARBA00030097"/>
    </source>
</evidence>
<keyword evidence="7" id="KW-0963">Cytoplasm</keyword>
<evidence type="ECO:0000313" key="15">
    <source>
        <dbReference type="EMBL" id="KAJ9581978.1"/>
    </source>
</evidence>
<comment type="caution">
    <text evidence="15">The sequence shown here is derived from an EMBL/GenBank/DDBJ whole genome shotgun (WGS) entry which is preliminary data.</text>
</comment>
<evidence type="ECO:0000256" key="3">
    <source>
        <dbReference type="ARBA" id="ARBA00004496"/>
    </source>
</evidence>
<evidence type="ECO:0000256" key="4">
    <source>
        <dbReference type="ARBA" id="ARBA00009834"/>
    </source>
</evidence>
<dbReference type="FunFam" id="1.10.10.10:FF:000085">
    <property type="entry name" value="Vacuolar-sorting protein SNF8"/>
    <property type="match status" value="1"/>
</dbReference>
<dbReference type="GO" id="GO:0000814">
    <property type="term" value="C:ESCRT II complex"/>
    <property type="evidence" value="ECO:0007669"/>
    <property type="project" value="InterPro"/>
</dbReference>
<keyword evidence="6" id="KW-0813">Transport</keyword>
<keyword evidence="10" id="KW-0653">Protein transport</keyword>
<dbReference type="PANTHER" id="PTHR12806:SF0">
    <property type="entry name" value="VACUOLAR-SORTING PROTEIN SNF8"/>
    <property type="match status" value="1"/>
</dbReference>
<organism evidence="15 16">
    <name type="scientific">Diploptera punctata</name>
    <name type="common">Pacific beetle cockroach</name>
    <dbReference type="NCBI Taxonomy" id="6984"/>
    <lineage>
        <taxon>Eukaryota</taxon>
        <taxon>Metazoa</taxon>
        <taxon>Ecdysozoa</taxon>
        <taxon>Arthropoda</taxon>
        <taxon>Hexapoda</taxon>
        <taxon>Insecta</taxon>
        <taxon>Pterygota</taxon>
        <taxon>Neoptera</taxon>
        <taxon>Polyneoptera</taxon>
        <taxon>Dictyoptera</taxon>
        <taxon>Blattodea</taxon>
        <taxon>Blaberoidea</taxon>
        <taxon>Blaberidae</taxon>
        <taxon>Diplopterinae</taxon>
        <taxon>Diploptera</taxon>
    </lineage>
</organism>
<name>A0AAD7ZLB1_DIPPU</name>
<dbReference type="AlphaFoldDB" id="A0AAD7ZLB1"/>
<dbReference type="InterPro" id="IPR016689">
    <property type="entry name" value="ESCRT-2_cplx_Snf8"/>
</dbReference>
<dbReference type="Gene3D" id="1.10.10.10">
    <property type="entry name" value="Winged helix-like DNA-binding domain superfamily/Winged helix DNA-binding domain"/>
    <property type="match status" value="2"/>
</dbReference>
<dbReference type="SUPFAM" id="SSF46785">
    <property type="entry name" value="Winged helix' DNA-binding domain"/>
    <property type="match status" value="2"/>
</dbReference>
<dbReference type="Gene3D" id="6.10.140.180">
    <property type="match status" value="1"/>
</dbReference>
<evidence type="ECO:0000256" key="11">
    <source>
        <dbReference type="ARBA" id="ARBA00022989"/>
    </source>
</evidence>
<dbReference type="PANTHER" id="PTHR12806">
    <property type="entry name" value="EAP30 SUBUNIT OF ELL COMPLEX"/>
    <property type="match status" value="1"/>
</dbReference>
<dbReference type="EMBL" id="JASPKZ010007832">
    <property type="protein sequence ID" value="KAJ9581978.1"/>
    <property type="molecule type" value="Genomic_DNA"/>
</dbReference>
<dbReference type="Pfam" id="PF04157">
    <property type="entry name" value="EAP30"/>
    <property type="match status" value="1"/>
</dbReference>
<dbReference type="InterPro" id="IPR036388">
    <property type="entry name" value="WH-like_DNA-bd_sf"/>
</dbReference>
<evidence type="ECO:0000256" key="7">
    <source>
        <dbReference type="ARBA" id="ARBA00022490"/>
    </source>
</evidence>
<dbReference type="FunFam" id="1.10.10.10:FF:000397">
    <property type="entry name" value="Vacuolar-sorting protein SNF8"/>
    <property type="match status" value="1"/>
</dbReference>
<dbReference type="Proteomes" id="UP001233999">
    <property type="component" value="Unassembled WGS sequence"/>
</dbReference>
<keyword evidence="16" id="KW-1185">Reference proteome</keyword>
<gene>
    <name evidence="15" type="ORF">L9F63_003668</name>
</gene>
<keyword evidence="12 14" id="KW-0472">Membrane</keyword>
<dbReference type="InterPro" id="IPR036390">
    <property type="entry name" value="WH_DNA-bd_sf"/>
</dbReference>
<feature type="non-terminal residue" evidence="15">
    <location>
        <position position="1"/>
    </location>
</feature>
<dbReference type="CDD" id="cd22212">
    <property type="entry name" value="NDFIP-like"/>
    <property type="match status" value="1"/>
</dbReference>
<evidence type="ECO:0000256" key="1">
    <source>
        <dbReference type="ARBA" id="ARBA00004141"/>
    </source>
</evidence>
<proteinExistence type="inferred from homology"/>
<evidence type="ECO:0000256" key="6">
    <source>
        <dbReference type="ARBA" id="ARBA00022448"/>
    </source>
</evidence>
<protein>
    <recommendedName>
        <fullName evidence="5">Vacuolar-sorting protein SNF8</fullName>
    </recommendedName>
    <alternativeName>
        <fullName evidence="13">ESCRT-II complex subunit VPS22</fullName>
    </alternativeName>
</protein>
<evidence type="ECO:0000256" key="9">
    <source>
        <dbReference type="ARBA" id="ARBA00022753"/>
    </source>
</evidence>
<keyword evidence="11 14" id="KW-1133">Transmembrane helix</keyword>
<comment type="similarity">
    <text evidence="4">Belongs to the SNF8 family.</text>
</comment>
<evidence type="ECO:0000256" key="10">
    <source>
        <dbReference type="ARBA" id="ARBA00022927"/>
    </source>
</evidence>
<evidence type="ECO:0000256" key="2">
    <source>
        <dbReference type="ARBA" id="ARBA00004481"/>
    </source>
</evidence>
<reference evidence="15" key="2">
    <citation type="submission" date="2023-05" db="EMBL/GenBank/DDBJ databases">
        <authorList>
            <person name="Fouks B."/>
        </authorList>
    </citation>
    <scope>NUCLEOTIDE SEQUENCE</scope>
    <source>
        <strain evidence="15">Stay&amp;Tobe</strain>
        <tissue evidence="15">Testes</tissue>
    </source>
</reference>
<accession>A0AAD7ZLB1</accession>
<evidence type="ECO:0000256" key="14">
    <source>
        <dbReference type="SAM" id="Phobius"/>
    </source>
</evidence>
<feature type="transmembrane region" description="Helical" evidence="14">
    <location>
        <begin position="328"/>
        <end position="346"/>
    </location>
</feature>
<dbReference type="InterPro" id="IPR040608">
    <property type="entry name" value="Snf8/Vps36"/>
</dbReference>
<sequence length="400" mass="45323">NSWKGRRPELQLEQMSKQLEVFRVNLEEFASKHKKEIRKNALFRRQFQEMCAAIGVDPLASGKGFWSVLGIGDFYYELSVQIVEVCLATNYKNGGLISLDEIRHRLIQARGKNKQHQEISVDDLLRAAQKLKVLGSGFSVLPMGKGQYLVQSIPGELSMDHTAVLQQATSNGTAYVSKSTLCECLKWENERAQKSLDHLLKEGLCWIDKQSTKEELYWFPSLFAACVDAEDIPPPKADFSAPPPYEVATKLPTYEEVQREKSLQGEHSTPRVPLAFLAIDTESPDGDNESGLLGTDFMFFTAFLVAFLFNWIGFLLLMCFCHTIAARYGALSGFGLSLAKWTLIVKHSTDLASRENSWLWWLIMAFGLLICVRAIIQYLNIKRGWRLLSGSAQERLLFFY</sequence>
<feature type="transmembrane region" description="Helical" evidence="14">
    <location>
        <begin position="358"/>
        <end position="376"/>
    </location>
</feature>
<dbReference type="Pfam" id="PF10176">
    <property type="entry name" value="NEDD4_Bsd2"/>
    <property type="match status" value="1"/>
</dbReference>